<keyword evidence="3" id="KW-0378">Hydrolase</keyword>
<dbReference type="Proteomes" id="UP000010467">
    <property type="component" value="Chromosome"/>
</dbReference>
<keyword evidence="4" id="KW-1185">Reference proteome</keyword>
<dbReference type="eggNOG" id="COG0491">
    <property type="taxonomic scope" value="Bacteria"/>
</dbReference>
<feature type="region of interest" description="Disordered" evidence="1">
    <location>
        <begin position="580"/>
        <end position="600"/>
    </location>
</feature>
<evidence type="ECO:0000313" key="4">
    <source>
        <dbReference type="Proteomes" id="UP000010467"/>
    </source>
</evidence>
<dbReference type="PANTHER" id="PTHR42951">
    <property type="entry name" value="METALLO-BETA-LACTAMASE DOMAIN-CONTAINING"/>
    <property type="match status" value="1"/>
</dbReference>
<accession>K9ZXM3</accession>
<dbReference type="KEGG" id="dpd:Deipe_0033"/>
<dbReference type="Gene3D" id="3.60.15.10">
    <property type="entry name" value="Ribonuclease Z/Hydroxyacylglutathione hydrolase-like"/>
    <property type="match status" value="2"/>
</dbReference>
<evidence type="ECO:0000313" key="3">
    <source>
        <dbReference type="EMBL" id="AFZ65642.1"/>
    </source>
</evidence>
<feature type="domain" description="Metallo-beta-lactamase" evidence="2">
    <location>
        <begin position="33"/>
        <end position="224"/>
    </location>
</feature>
<dbReference type="HOGENOM" id="CLU_454717_0_0_0"/>
<evidence type="ECO:0000259" key="2">
    <source>
        <dbReference type="SMART" id="SM00849"/>
    </source>
</evidence>
<dbReference type="CDD" id="cd06262">
    <property type="entry name" value="metallo-hydrolase-like_MBL-fold"/>
    <property type="match status" value="2"/>
</dbReference>
<sequence length="600" mass="65536">MRYGVAGSGTSAPFGVGEKMLEVCPGVYRHTDSAHVYLIRDAENAVLINIGDGSALDHLPPGIEQVRAVLLTHHHRDVAAGAARAAAHGIAVYAPEGECGSLQGAPRLLNHADARNNYDGRPRVWSVPQAIHARALRDYRTYHFGSLSVGVRPTPGVTPGAVSLLYQGPDFSAAFTGDLLFAPGQTARLTASQWSYNGGEGLAASVLSLLDLADQELTHVLPAHGDVMNAEALSVTAEALWPLLQLRRHNPRLLQLREQPYQELRPWLLMNRTSLANAYVLRSRSGRALMIDFGYDFCFGQAGSTEREARRPWLYTIPSLLRKYGVTGIDAVIPTHYHDDHVAGIGLLRETYGAQLWTAENITDVLARPEDYRLPCLWFEGMSSDRTLRLGESVAWQEFRITPHELTGHARYACALLVEGYGERVLFGGDQYSDADGLGLNYTYPNLFREDDYLRSAHLYTQLQPDLVLSGHAGPLVPSGAYLEALLARGAALQALHASLQPLVSRLLMRVEPIRAPSGSTITLTIENPTGKAFQGELRVQEANKTPACLRVDLSAKSAQTWDFCLTADEGTRVHFELRGQPGEPAQYTHASIGNEGPSA</sequence>
<dbReference type="SMART" id="SM00849">
    <property type="entry name" value="Lactamase_B"/>
    <property type="match status" value="2"/>
</dbReference>
<dbReference type="Pfam" id="PF00753">
    <property type="entry name" value="Lactamase_B"/>
    <property type="match status" value="2"/>
</dbReference>
<protein>
    <submittedName>
        <fullName evidence="3">Zn-dependent hydrolase, glyoxylase</fullName>
    </submittedName>
</protein>
<dbReference type="InterPro" id="IPR001279">
    <property type="entry name" value="Metallo-B-lactamas"/>
</dbReference>
<dbReference type="PATRIC" id="fig|937777.3.peg.37"/>
<dbReference type="InterPro" id="IPR036866">
    <property type="entry name" value="RibonucZ/Hydroxyglut_hydro"/>
</dbReference>
<dbReference type="GO" id="GO:0016787">
    <property type="term" value="F:hydrolase activity"/>
    <property type="evidence" value="ECO:0007669"/>
    <property type="project" value="UniProtKB-KW"/>
</dbReference>
<evidence type="ECO:0000256" key="1">
    <source>
        <dbReference type="SAM" id="MobiDB-lite"/>
    </source>
</evidence>
<feature type="domain" description="Metallo-beta-lactamase" evidence="2">
    <location>
        <begin position="275"/>
        <end position="472"/>
    </location>
</feature>
<dbReference type="PANTHER" id="PTHR42951:SF4">
    <property type="entry name" value="ACYL-COENZYME A THIOESTERASE MBLAC2"/>
    <property type="match status" value="1"/>
</dbReference>
<organism evidence="3 4">
    <name type="scientific">Deinococcus peraridilitoris (strain DSM 19664 / LMG 22246 / CIP 109416 / KR-200)</name>
    <dbReference type="NCBI Taxonomy" id="937777"/>
    <lineage>
        <taxon>Bacteria</taxon>
        <taxon>Thermotogati</taxon>
        <taxon>Deinococcota</taxon>
        <taxon>Deinococci</taxon>
        <taxon>Deinococcales</taxon>
        <taxon>Deinococcaceae</taxon>
        <taxon>Deinococcus</taxon>
    </lineage>
</organism>
<name>K9ZXM3_DEIPD</name>
<gene>
    <name evidence="3" type="ordered locus">Deipe_0033</name>
</gene>
<reference evidence="4" key="1">
    <citation type="submission" date="2012-03" db="EMBL/GenBank/DDBJ databases">
        <title>Complete sequence of chromosome of Deinococcus peraridilitoris DSM 19664.</title>
        <authorList>
            <person name="Lucas S."/>
            <person name="Copeland A."/>
            <person name="Lapidus A."/>
            <person name="Glavina del Rio T."/>
            <person name="Dalin E."/>
            <person name="Tice H."/>
            <person name="Bruce D."/>
            <person name="Goodwin L."/>
            <person name="Pitluck S."/>
            <person name="Peters L."/>
            <person name="Mikhailova N."/>
            <person name="Lu M."/>
            <person name="Kyrpides N."/>
            <person name="Mavromatis K."/>
            <person name="Ivanova N."/>
            <person name="Brettin T."/>
            <person name="Detter J.C."/>
            <person name="Han C."/>
            <person name="Larimer F."/>
            <person name="Land M."/>
            <person name="Hauser L."/>
            <person name="Markowitz V."/>
            <person name="Cheng J.-F."/>
            <person name="Hugenholtz P."/>
            <person name="Woyke T."/>
            <person name="Wu D."/>
            <person name="Pukall R."/>
            <person name="Steenblock K."/>
            <person name="Brambilla E."/>
            <person name="Klenk H.-P."/>
            <person name="Eisen J.A."/>
        </authorList>
    </citation>
    <scope>NUCLEOTIDE SEQUENCE [LARGE SCALE GENOMIC DNA]</scope>
    <source>
        <strain evidence="4">DSM 19664 / LMG 22246 / CIP 109416 / KR-200</strain>
    </source>
</reference>
<dbReference type="SUPFAM" id="SSF56281">
    <property type="entry name" value="Metallo-hydrolase/oxidoreductase"/>
    <property type="match status" value="2"/>
</dbReference>
<proteinExistence type="predicted"/>
<dbReference type="InterPro" id="IPR050855">
    <property type="entry name" value="NDM-1-like"/>
</dbReference>
<dbReference type="EMBL" id="CP003382">
    <property type="protein sequence ID" value="AFZ65642.1"/>
    <property type="molecule type" value="Genomic_DNA"/>
</dbReference>
<dbReference type="AlphaFoldDB" id="K9ZXM3"/>
<dbReference type="STRING" id="937777.Deipe_0033"/>